<organism evidence="4 5">
    <name type="scientific">Mogibacterium pumilum</name>
    <dbReference type="NCBI Taxonomy" id="86332"/>
    <lineage>
        <taxon>Bacteria</taxon>
        <taxon>Bacillati</taxon>
        <taxon>Bacillota</taxon>
        <taxon>Clostridia</taxon>
        <taxon>Peptostreptococcales</taxon>
        <taxon>Anaerovoracaceae</taxon>
        <taxon>Mogibacterium</taxon>
    </lineage>
</organism>
<feature type="binding site" evidence="3">
    <location>
        <begin position="7"/>
        <end position="14"/>
    </location>
    <ligand>
        <name>substrate</name>
    </ligand>
</feature>
<keyword evidence="5" id="KW-1185">Reference proteome</keyword>
<dbReference type="InterPro" id="IPR050275">
    <property type="entry name" value="PGM_Phosphatase"/>
</dbReference>
<dbReference type="SMART" id="SM00855">
    <property type="entry name" value="PGAM"/>
    <property type="match status" value="1"/>
</dbReference>
<accession>A0A223ATJ7</accession>
<dbReference type="InterPro" id="IPR001345">
    <property type="entry name" value="PG/BPGM_mutase_AS"/>
</dbReference>
<dbReference type="CDD" id="cd07067">
    <property type="entry name" value="HP_PGM_like"/>
    <property type="match status" value="1"/>
</dbReference>
<dbReference type="RefSeq" id="WP_094234466.1">
    <property type="nucleotide sequence ID" value="NZ_CP016199.1"/>
</dbReference>
<dbReference type="Proteomes" id="UP000214689">
    <property type="component" value="Chromosome"/>
</dbReference>
<name>A0A223ATJ7_9FIRM</name>
<protein>
    <recommendedName>
        <fullName evidence="6">Phosphoglycerate mutase</fullName>
    </recommendedName>
</protein>
<evidence type="ECO:0000256" key="3">
    <source>
        <dbReference type="PIRSR" id="PIRSR613078-2"/>
    </source>
</evidence>
<evidence type="ECO:0000313" key="4">
    <source>
        <dbReference type="EMBL" id="ASS38225.1"/>
    </source>
</evidence>
<reference evidence="5" key="1">
    <citation type="submission" date="2016-05" db="EMBL/GenBank/DDBJ databases">
        <authorList>
            <person name="Holder M.E."/>
            <person name="Ajami N.J."/>
            <person name="Petrosino J.F."/>
        </authorList>
    </citation>
    <scope>NUCLEOTIDE SEQUENCE [LARGE SCALE GENOMIC DNA]</scope>
    <source>
        <strain evidence="5">ATCC 700696</strain>
    </source>
</reference>
<dbReference type="InterPro" id="IPR029033">
    <property type="entry name" value="His_PPase_superfam"/>
</dbReference>
<proteinExistence type="predicted"/>
<dbReference type="AlphaFoldDB" id="A0A223ATJ7"/>
<dbReference type="Pfam" id="PF00300">
    <property type="entry name" value="His_Phos_1"/>
    <property type="match status" value="1"/>
</dbReference>
<dbReference type="Gene3D" id="3.40.50.1240">
    <property type="entry name" value="Phosphoglycerate mutase-like"/>
    <property type="match status" value="1"/>
</dbReference>
<feature type="binding site" evidence="3">
    <location>
        <position position="59"/>
    </location>
    <ligand>
        <name>substrate</name>
    </ligand>
</feature>
<sequence length="202" mass="23320">MRLYILRHGQTNFNGEKRFQGRMQTELNDVGIAQSEKVAELFKESGIKFDKVFCSPLERAIKTGEIATGLTRDKFIIDDNLTEIDFGTNEGRKYEEIKGEKSNIFLSPETYMPPKGGESLETLKFRVKRFLERVRDENSEGNILAVSHGTAIHMMLLYMRGMEFSDLWTEHVGNCNVKVVDVEGWELKVRDDLQIETDKYIK</sequence>
<evidence type="ECO:0008006" key="6">
    <source>
        <dbReference type="Google" id="ProtNLM"/>
    </source>
</evidence>
<gene>
    <name evidence="4" type="ORF">AXF17_07290</name>
</gene>
<dbReference type="InterPro" id="IPR013078">
    <property type="entry name" value="His_Pase_superF_clade-1"/>
</dbReference>
<dbReference type="PROSITE" id="PS00175">
    <property type="entry name" value="PG_MUTASE"/>
    <property type="match status" value="1"/>
</dbReference>
<dbReference type="PANTHER" id="PTHR48100:SF1">
    <property type="entry name" value="HISTIDINE PHOSPHATASE FAMILY PROTEIN-RELATED"/>
    <property type="match status" value="1"/>
</dbReference>
<dbReference type="PANTHER" id="PTHR48100">
    <property type="entry name" value="BROAD-SPECIFICITY PHOSPHATASE YOR283W-RELATED"/>
    <property type="match status" value="1"/>
</dbReference>
<keyword evidence="2" id="KW-0413">Isomerase</keyword>
<dbReference type="EMBL" id="CP016199">
    <property type="protein sequence ID" value="ASS38225.1"/>
    <property type="molecule type" value="Genomic_DNA"/>
</dbReference>
<evidence type="ECO:0000256" key="2">
    <source>
        <dbReference type="ARBA" id="ARBA00023235"/>
    </source>
</evidence>
<dbReference type="GO" id="GO:0016791">
    <property type="term" value="F:phosphatase activity"/>
    <property type="evidence" value="ECO:0007669"/>
    <property type="project" value="TreeGrafter"/>
</dbReference>
<dbReference type="OrthoDB" id="9781415at2"/>
<keyword evidence="1" id="KW-0324">Glycolysis</keyword>
<dbReference type="SUPFAM" id="SSF53254">
    <property type="entry name" value="Phosphoglycerate mutase-like"/>
    <property type="match status" value="1"/>
</dbReference>
<evidence type="ECO:0000313" key="5">
    <source>
        <dbReference type="Proteomes" id="UP000214689"/>
    </source>
</evidence>
<dbReference type="GO" id="GO:0005737">
    <property type="term" value="C:cytoplasm"/>
    <property type="evidence" value="ECO:0007669"/>
    <property type="project" value="TreeGrafter"/>
</dbReference>
<evidence type="ECO:0000256" key="1">
    <source>
        <dbReference type="ARBA" id="ARBA00023152"/>
    </source>
</evidence>